<dbReference type="RefSeq" id="WP_245928725.1">
    <property type="nucleotide sequence ID" value="NZ_PYGA01000006.1"/>
</dbReference>
<keyword evidence="2" id="KW-1185">Reference proteome</keyword>
<dbReference type="EMBL" id="PYGA01000006">
    <property type="protein sequence ID" value="PSK98140.1"/>
    <property type="molecule type" value="Genomic_DNA"/>
</dbReference>
<evidence type="ECO:0000313" key="2">
    <source>
        <dbReference type="Proteomes" id="UP000240542"/>
    </source>
</evidence>
<dbReference type="Proteomes" id="UP000240542">
    <property type="component" value="Unassembled WGS sequence"/>
</dbReference>
<organism evidence="1 2">
    <name type="scientific">Murinocardiopsis flavida</name>
    <dbReference type="NCBI Taxonomy" id="645275"/>
    <lineage>
        <taxon>Bacteria</taxon>
        <taxon>Bacillati</taxon>
        <taxon>Actinomycetota</taxon>
        <taxon>Actinomycetes</taxon>
        <taxon>Streptosporangiales</taxon>
        <taxon>Nocardiopsidaceae</taxon>
        <taxon>Murinocardiopsis</taxon>
    </lineage>
</organism>
<gene>
    <name evidence="1" type="ORF">CLV63_106188</name>
</gene>
<dbReference type="AlphaFoldDB" id="A0A2P8DLN6"/>
<proteinExistence type="predicted"/>
<accession>A0A2P8DLN6</accession>
<comment type="caution">
    <text evidence="1">The sequence shown here is derived from an EMBL/GenBank/DDBJ whole genome shotgun (WGS) entry which is preliminary data.</text>
</comment>
<name>A0A2P8DLN6_9ACTN</name>
<sequence length="76" mass="9127">MSDEERHRAAAHVQWQKQGAWLVLWGAYTRRFWAFACWPVPEGGEVVSAPTVGELYTRMRDSERRHDFMTWRYGRR</sequence>
<evidence type="ECO:0000313" key="1">
    <source>
        <dbReference type="EMBL" id="PSK98140.1"/>
    </source>
</evidence>
<reference evidence="1 2" key="1">
    <citation type="submission" date="2018-03" db="EMBL/GenBank/DDBJ databases">
        <title>Genomic Encyclopedia of Archaeal and Bacterial Type Strains, Phase II (KMG-II): from individual species to whole genera.</title>
        <authorList>
            <person name="Goeker M."/>
        </authorList>
    </citation>
    <scope>NUCLEOTIDE SEQUENCE [LARGE SCALE GENOMIC DNA]</scope>
    <source>
        <strain evidence="1 2">DSM 45312</strain>
    </source>
</reference>
<protein>
    <submittedName>
        <fullName evidence="1">Uncharacterized protein</fullName>
    </submittedName>
</protein>